<evidence type="ECO:0000256" key="1">
    <source>
        <dbReference type="SAM" id="MobiDB-lite"/>
    </source>
</evidence>
<dbReference type="PROSITE" id="PS51257">
    <property type="entry name" value="PROKAR_LIPOPROTEIN"/>
    <property type="match status" value="1"/>
</dbReference>
<evidence type="ECO:0000313" key="3">
    <source>
        <dbReference type="EMBL" id="RAL20729.1"/>
    </source>
</evidence>
<feature type="signal peptide" evidence="2">
    <location>
        <begin position="1"/>
        <end position="37"/>
    </location>
</feature>
<keyword evidence="2" id="KW-0732">Signal</keyword>
<name>A0A328C458_9DELT</name>
<sequence>MGVCLDRLAMCCRQGAALACLAMLVVACSATSTSSQAAPAPEVELSEGLHGPVERRALGHGPTPDEAPGQQAPQPPSNPRHSPRPIAYEVAIPMEAQRLFEATWYNESPDLTRAKAQYGDFARLAFDVIFGPIGPYNEALLYIFEPERSEGFRTFILGQGPRGWEGHYVARLGPWPSSEMLAVIFEKVGEAHLPAPILTATYLHDDVPERRSPEFPYTSVVVWDGASFVIDEALEARLRGRYEAGPIREGLRDTPAD</sequence>
<dbReference type="Proteomes" id="UP000249169">
    <property type="component" value="Unassembled WGS sequence"/>
</dbReference>
<evidence type="ECO:0000313" key="4">
    <source>
        <dbReference type="Proteomes" id="UP000249169"/>
    </source>
</evidence>
<dbReference type="AlphaFoldDB" id="A0A328C458"/>
<dbReference type="RefSeq" id="WP_111730821.1">
    <property type="nucleotide sequence ID" value="NZ_QHKO01000008.1"/>
</dbReference>
<organism evidence="3 4">
    <name type="scientific">Lujinxingia litoralis</name>
    <dbReference type="NCBI Taxonomy" id="2211119"/>
    <lineage>
        <taxon>Bacteria</taxon>
        <taxon>Deltaproteobacteria</taxon>
        <taxon>Bradymonadales</taxon>
        <taxon>Lujinxingiaceae</taxon>
        <taxon>Lujinxingia</taxon>
    </lineage>
</organism>
<keyword evidence="4" id="KW-1185">Reference proteome</keyword>
<dbReference type="OrthoDB" id="5509924at2"/>
<dbReference type="EMBL" id="QHKO01000008">
    <property type="protein sequence ID" value="RAL20729.1"/>
    <property type="molecule type" value="Genomic_DNA"/>
</dbReference>
<comment type="caution">
    <text evidence="3">The sequence shown here is derived from an EMBL/GenBank/DDBJ whole genome shotgun (WGS) entry which is preliminary data.</text>
</comment>
<evidence type="ECO:0000256" key="2">
    <source>
        <dbReference type="SAM" id="SignalP"/>
    </source>
</evidence>
<protein>
    <submittedName>
        <fullName evidence="3">Uncharacterized protein</fullName>
    </submittedName>
</protein>
<proteinExistence type="predicted"/>
<feature type="chain" id="PRO_5016433822" evidence="2">
    <location>
        <begin position="38"/>
        <end position="257"/>
    </location>
</feature>
<feature type="region of interest" description="Disordered" evidence="1">
    <location>
        <begin position="53"/>
        <end position="84"/>
    </location>
</feature>
<gene>
    <name evidence="3" type="ORF">DL240_15540</name>
</gene>
<reference evidence="3 4" key="1">
    <citation type="submission" date="2018-05" db="EMBL/GenBank/DDBJ databases">
        <title>Lujinxingia marina gen. nov. sp. nov., a new facultative anaerobic member of the class Deltaproteobacteria, and proposal of Lujinxingaceae fam. nov.</title>
        <authorList>
            <person name="Li C.-M."/>
        </authorList>
    </citation>
    <scope>NUCLEOTIDE SEQUENCE [LARGE SCALE GENOMIC DNA]</scope>
    <source>
        <strain evidence="3 4">B210</strain>
    </source>
</reference>
<accession>A0A328C458</accession>